<feature type="binding site" description="axial binding residue" evidence="8">
    <location>
        <position position="439"/>
    </location>
    <ligand>
        <name>heme</name>
        <dbReference type="ChEBI" id="CHEBI:30413"/>
    </ligand>
    <ligandPart>
        <name>Fe</name>
        <dbReference type="ChEBI" id="CHEBI:18248"/>
    </ligandPart>
</feature>
<keyword evidence="5" id="KW-0560">Oxidoreductase</keyword>
<dbReference type="Proteomes" id="UP000452235">
    <property type="component" value="Unassembled WGS sequence"/>
</dbReference>
<evidence type="ECO:0000256" key="1">
    <source>
        <dbReference type="ARBA" id="ARBA00001971"/>
    </source>
</evidence>
<comment type="similarity">
    <text evidence="2">Belongs to the cytochrome P450 family.</text>
</comment>
<dbReference type="InterPro" id="IPR036396">
    <property type="entry name" value="Cyt_P450_sf"/>
</dbReference>
<dbReference type="InterPro" id="IPR002403">
    <property type="entry name" value="Cyt_P450_E_grp-IV"/>
</dbReference>
<dbReference type="EMBL" id="BLJY01000012">
    <property type="protein sequence ID" value="GFF20569.1"/>
    <property type="molecule type" value="Genomic_DNA"/>
</dbReference>
<comment type="cofactor">
    <cofactor evidence="1 8">
        <name>heme</name>
        <dbReference type="ChEBI" id="CHEBI:30413"/>
    </cofactor>
</comment>
<evidence type="ECO:0000256" key="2">
    <source>
        <dbReference type="ARBA" id="ARBA00010617"/>
    </source>
</evidence>
<keyword evidence="3 8" id="KW-0349">Heme</keyword>
<dbReference type="PANTHER" id="PTHR46206">
    <property type="entry name" value="CYTOCHROME P450"/>
    <property type="match status" value="1"/>
</dbReference>
<dbReference type="GO" id="GO:0005506">
    <property type="term" value="F:iron ion binding"/>
    <property type="evidence" value="ECO:0007669"/>
    <property type="project" value="InterPro"/>
</dbReference>
<comment type="caution">
    <text evidence="9">The sequence shown here is derived from an EMBL/GenBank/DDBJ whole genome shotgun (WGS) entry which is preliminary data.</text>
</comment>
<evidence type="ECO:0000313" key="9">
    <source>
        <dbReference type="EMBL" id="GFF20569.1"/>
    </source>
</evidence>
<protein>
    <submittedName>
        <fullName evidence="9">Cytochrome P450</fullName>
    </submittedName>
</protein>
<evidence type="ECO:0000256" key="8">
    <source>
        <dbReference type="PIRSR" id="PIRSR602403-1"/>
    </source>
</evidence>
<dbReference type="CDD" id="cd11041">
    <property type="entry name" value="CYP503A1-like"/>
    <property type="match status" value="1"/>
</dbReference>
<keyword evidence="4 8" id="KW-0479">Metal-binding</keyword>
<reference evidence="9 10" key="1">
    <citation type="submission" date="2020-01" db="EMBL/GenBank/DDBJ databases">
        <title>Aspergillus terreus IFO 6365 whole genome shotgun sequence.</title>
        <authorList>
            <person name="Kanamasa S."/>
            <person name="Takahashi H."/>
        </authorList>
    </citation>
    <scope>NUCLEOTIDE SEQUENCE [LARGE SCALE GENOMIC DNA]</scope>
    <source>
        <strain evidence="9 10">IFO 6365</strain>
    </source>
</reference>
<proteinExistence type="inferred from homology"/>
<keyword evidence="7" id="KW-0503">Monooxygenase</keyword>
<evidence type="ECO:0000313" key="10">
    <source>
        <dbReference type="Proteomes" id="UP000452235"/>
    </source>
</evidence>
<dbReference type="OrthoDB" id="1844152at2759"/>
<dbReference type="GO" id="GO:0020037">
    <property type="term" value="F:heme binding"/>
    <property type="evidence" value="ECO:0007669"/>
    <property type="project" value="InterPro"/>
</dbReference>
<dbReference type="Gene3D" id="1.10.630.10">
    <property type="entry name" value="Cytochrome P450"/>
    <property type="match status" value="1"/>
</dbReference>
<evidence type="ECO:0000256" key="6">
    <source>
        <dbReference type="ARBA" id="ARBA00023004"/>
    </source>
</evidence>
<dbReference type="PRINTS" id="PR00465">
    <property type="entry name" value="EP450IV"/>
</dbReference>
<evidence type="ECO:0000256" key="7">
    <source>
        <dbReference type="ARBA" id="ARBA00023033"/>
    </source>
</evidence>
<dbReference type="AlphaFoldDB" id="A0A5M3ZB87"/>
<evidence type="ECO:0000256" key="4">
    <source>
        <dbReference type="ARBA" id="ARBA00022723"/>
    </source>
</evidence>
<evidence type="ECO:0000256" key="5">
    <source>
        <dbReference type="ARBA" id="ARBA00023002"/>
    </source>
</evidence>
<dbReference type="GO" id="GO:0019748">
    <property type="term" value="P:secondary metabolic process"/>
    <property type="evidence" value="ECO:0007669"/>
    <property type="project" value="UniProtKB-ARBA"/>
</dbReference>
<keyword evidence="6 8" id="KW-0408">Iron</keyword>
<accession>A0A5M3ZB87</accession>
<dbReference type="Pfam" id="PF00067">
    <property type="entry name" value="p450"/>
    <property type="match status" value="1"/>
</dbReference>
<gene>
    <name evidence="9" type="ORF">ATEIFO6365_0012032500</name>
</gene>
<organism evidence="9 10">
    <name type="scientific">Aspergillus terreus</name>
    <dbReference type="NCBI Taxonomy" id="33178"/>
    <lineage>
        <taxon>Eukaryota</taxon>
        <taxon>Fungi</taxon>
        <taxon>Dikarya</taxon>
        <taxon>Ascomycota</taxon>
        <taxon>Pezizomycotina</taxon>
        <taxon>Eurotiomycetes</taxon>
        <taxon>Eurotiomycetidae</taxon>
        <taxon>Eurotiales</taxon>
        <taxon>Aspergillaceae</taxon>
        <taxon>Aspergillus</taxon>
        <taxon>Aspergillus subgen. Circumdati</taxon>
    </lineage>
</organism>
<dbReference type="GO" id="GO:0004497">
    <property type="term" value="F:monooxygenase activity"/>
    <property type="evidence" value="ECO:0007669"/>
    <property type="project" value="UniProtKB-KW"/>
</dbReference>
<dbReference type="SUPFAM" id="SSF48264">
    <property type="entry name" value="Cytochrome P450"/>
    <property type="match status" value="1"/>
</dbReference>
<dbReference type="VEuPathDB" id="FungiDB:ATEG_03869"/>
<evidence type="ECO:0000256" key="3">
    <source>
        <dbReference type="ARBA" id="ARBA00022617"/>
    </source>
</evidence>
<dbReference type="PANTHER" id="PTHR46206:SF2">
    <property type="entry name" value="CYTOCHROME P450 MONOOXYGENASE AUSG-RELATED"/>
    <property type="match status" value="1"/>
</dbReference>
<keyword evidence="10" id="KW-1185">Reference proteome</keyword>
<dbReference type="InterPro" id="IPR001128">
    <property type="entry name" value="Cyt_P450"/>
</dbReference>
<dbReference type="GO" id="GO:0016705">
    <property type="term" value="F:oxidoreductase activity, acting on paired donors, with incorporation or reduction of molecular oxygen"/>
    <property type="evidence" value="ECO:0007669"/>
    <property type="project" value="InterPro"/>
</dbReference>
<name>A0A5M3ZB87_ASPTE</name>
<sequence length="503" mass="57474">MFAYLVAAALFGIVLYSRPTTKSNVPLLNPRHWYEWTDNRAKQYFIKNSKSMIEDQFAKTPDRPFRVISDTGVATVLPPCLAHEIRNDPRLNFGGFTKKAAPGHIPGFEGFRDAFHDNPLIHEITIRDLTKELDKVTGPVSEEAEVSLSHLFGESSEWHALPLTSTVFSLITRTMARVFLGPELCRNDEWHAITKKYSTDVYQASFALRDWPVALHSVVHWFLTPCQNARADVQRAREIIAPVLEQRRKYRKEAEAGKKDVPQYNDAMEWIERAAKGQPYDAAITQLTLSVVAVHNTTDLFCQVLIDLAKNTDMLEPLRDEIKTVIKDHGWKKTALYHLKLLDSVIKESQRMKPMLLAAMRRVALEDVTLSDGTILPKGDMVAVSTHNMRDPNLYPDPDKWDGRRFIRIRETVPGKENAAQLVTTTPEHLGFGHGYNACPGRFFAANEMKIILVHLLLKYEWRLAPDTDPKPIFSGFSIRLDQSTQMEFRRRYGDEGILKFMD</sequence>